<accession>A0A0H3G059</accession>
<dbReference type="EMBL" id="CP002850">
    <property type="protein sequence ID" value="AEH63406.1"/>
    <property type="molecule type" value="Genomic_DNA"/>
</dbReference>
<dbReference type="PANTHER" id="PTHR34989">
    <property type="entry name" value="PROTEIN HDED"/>
    <property type="match status" value="1"/>
</dbReference>
<dbReference type="Pfam" id="PF03729">
    <property type="entry name" value="DUF308"/>
    <property type="match status" value="1"/>
</dbReference>
<feature type="transmembrane region" description="Helical" evidence="1">
    <location>
        <begin position="140"/>
        <end position="161"/>
    </location>
</feature>
<sequence length="254" mass="28481">MCFFKKRLILKTSLVNKAPTLQNIKSSGFFSLFVIGQEQSVSFFFITSRIILRLFDCVLSVKILSNLCGEEKMRRLFSENRSWSWTMAYAVCQILFGIAAICFPFTMSIASGLFFGWILIVAAIFAIISGFSSRHIRGHWLDIVCGVIAFITGVIAIEYPVASALTIVWLIACWLLLVGLTQLFIAFRIVTERNWLLLRGIVNSLIALFLFFSSDKTSLAFLGLAVGFAFVSEGVGMAMLALRLKRLQEEDIIL</sequence>
<evidence type="ECO:0000313" key="3">
    <source>
        <dbReference type="Proteomes" id="UP000001494"/>
    </source>
</evidence>
<dbReference type="HOGENOM" id="CLU_091585_0_0_5"/>
<dbReference type="InterPro" id="IPR005325">
    <property type="entry name" value="DUF308_memb"/>
</dbReference>
<dbReference type="PANTHER" id="PTHR34989:SF1">
    <property type="entry name" value="PROTEIN HDED"/>
    <property type="match status" value="1"/>
</dbReference>
<reference evidence="2 3" key="1">
    <citation type="journal article" date="2011" name="J. Bacteriol.">
        <title>Genome sequence of the ethanol-producing Zymomonas mobilis subsp. mobilis lectotype strain ATCC 10988.</title>
        <authorList>
            <person name="Pappas K.M."/>
            <person name="Kouvelis V.N."/>
            <person name="Saunders E."/>
            <person name="Brettin T.S."/>
            <person name="Bruce D."/>
            <person name="Detter C."/>
            <person name="Balakireva M."/>
            <person name="Han C.S."/>
            <person name="Savvakis G."/>
            <person name="Kyrpides N.C."/>
            <person name="Typas M.A."/>
        </authorList>
    </citation>
    <scope>NUCLEOTIDE SEQUENCE [LARGE SCALE GENOMIC DNA]</scope>
    <source>
        <strain evidence="3">ATCC 10988 / DSM 424 / CCUG 17860 / LMG 404 / NCIMB 8938 / NRRL B-806 / ZM1</strain>
    </source>
</reference>
<feature type="transmembrane region" description="Helical" evidence="1">
    <location>
        <begin position="196"/>
        <end position="213"/>
    </location>
</feature>
<dbReference type="Proteomes" id="UP000001494">
    <property type="component" value="Chromosome"/>
</dbReference>
<evidence type="ECO:0000313" key="2">
    <source>
        <dbReference type="EMBL" id="AEH63406.1"/>
    </source>
</evidence>
<feature type="transmembrane region" description="Helical" evidence="1">
    <location>
        <begin position="82"/>
        <end position="101"/>
    </location>
</feature>
<feature type="transmembrane region" description="Helical" evidence="1">
    <location>
        <begin position="167"/>
        <end position="189"/>
    </location>
</feature>
<proteinExistence type="predicted"/>
<organism evidence="2 3">
    <name type="scientific">Zymomonas mobilis subsp. mobilis (strain ATCC 10988 / DSM 424 / LMG 404 / NCIMB 8938 / NRRL B-806 / ZM1)</name>
    <dbReference type="NCBI Taxonomy" id="555217"/>
    <lineage>
        <taxon>Bacteria</taxon>
        <taxon>Pseudomonadati</taxon>
        <taxon>Pseudomonadota</taxon>
        <taxon>Alphaproteobacteria</taxon>
        <taxon>Sphingomonadales</taxon>
        <taxon>Zymomonadaceae</taxon>
        <taxon>Zymomonas</taxon>
    </lineage>
</organism>
<gene>
    <name evidence="2" type="ordered locus">Zmob_1592</name>
</gene>
<dbReference type="InterPro" id="IPR052712">
    <property type="entry name" value="Acid_resist_chaperone_HdeD"/>
</dbReference>
<name>A0A0H3G059_ZYMMA</name>
<dbReference type="GO" id="GO:0005886">
    <property type="term" value="C:plasma membrane"/>
    <property type="evidence" value="ECO:0007669"/>
    <property type="project" value="TreeGrafter"/>
</dbReference>
<evidence type="ECO:0000256" key="1">
    <source>
        <dbReference type="SAM" id="Phobius"/>
    </source>
</evidence>
<feature type="transmembrane region" description="Helical" evidence="1">
    <location>
        <begin position="107"/>
        <end position="128"/>
    </location>
</feature>
<keyword evidence="1" id="KW-0812">Transmembrane</keyword>
<protein>
    <recommendedName>
        <fullName evidence="4">Acid-resistance membrane protein</fullName>
    </recommendedName>
</protein>
<dbReference type="KEGG" id="zmm:Zmob_1592"/>
<keyword evidence="1" id="KW-1133">Transmembrane helix</keyword>
<keyword evidence="1" id="KW-0472">Membrane</keyword>
<evidence type="ECO:0008006" key="4">
    <source>
        <dbReference type="Google" id="ProtNLM"/>
    </source>
</evidence>
<dbReference type="eggNOG" id="COG3247">
    <property type="taxonomic scope" value="Bacteria"/>
</dbReference>
<feature type="transmembrane region" description="Helical" evidence="1">
    <location>
        <begin position="219"/>
        <end position="242"/>
    </location>
</feature>
<dbReference type="AlphaFoldDB" id="A0A0H3G059"/>